<accession>A0ABX1GQH8</accession>
<dbReference type="Pfam" id="PF00005">
    <property type="entry name" value="ABC_tran"/>
    <property type="match status" value="1"/>
</dbReference>
<evidence type="ECO:0000256" key="3">
    <source>
        <dbReference type="ARBA" id="ARBA00022840"/>
    </source>
</evidence>
<dbReference type="GO" id="GO:0005524">
    <property type="term" value="F:ATP binding"/>
    <property type="evidence" value="ECO:0007669"/>
    <property type="project" value="UniProtKB-KW"/>
</dbReference>
<keyword evidence="2" id="KW-0547">Nucleotide-binding</keyword>
<evidence type="ECO:0000313" key="5">
    <source>
        <dbReference type="EMBL" id="NKI31331.1"/>
    </source>
</evidence>
<dbReference type="Proteomes" id="UP000718451">
    <property type="component" value="Unassembled WGS sequence"/>
</dbReference>
<dbReference type="RefSeq" id="WP_168551513.1">
    <property type="nucleotide sequence ID" value="NZ_JAAWWL010000001.1"/>
</dbReference>
<keyword evidence="6" id="KW-1185">Reference proteome</keyword>
<evidence type="ECO:0000256" key="1">
    <source>
        <dbReference type="ARBA" id="ARBA00022448"/>
    </source>
</evidence>
<dbReference type="SUPFAM" id="SSF52540">
    <property type="entry name" value="P-loop containing nucleoside triphosphate hydrolases"/>
    <property type="match status" value="1"/>
</dbReference>
<evidence type="ECO:0000313" key="6">
    <source>
        <dbReference type="Proteomes" id="UP000718451"/>
    </source>
</evidence>
<keyword evidence="1" id="KW-0813">Transport</keyword>
<dbReference type="InterPro" id="IPR027417">
    <property type="entry name" value="P-loop_NTPase"/>
</dbReference>
<organism evidence="5 6">
    <name type="scientific">Croceivirga thetidis</name>
    <dbReference type="NCBI Taxonomy" id="2721623"/>
    <lineage>
        <taxon>Bacteria</taxon>
        <taxon>Pseudomonadati</taxon>
        <taxon>Bacteroidota</taxon>
        <taxon>Flavobacteriia</taxon>
        <taxon>Flavobacteriales</taxon>
        <taxon>Flavobacteriaceae</taxon>
        <taxon>Croceivirga</taxon>
    </lineage>
</organism>
<evidence type="ECO:0000256" key="2">
    <source>
        <dbReference type="ARBA" id="ARBA00022741"/>
    </source>
</evidence>
<dbReference type="PROSITE" id="PS50893">
    <property type="entry name" value="ABC_TRANSPORTER_2"/>
    <property type="match status" value="1"/>
</dbReference>
<dbReference type="InterPro" id="IPR003593">
    <property type="entry name" value="AAA+_ATPase"/>
</dbReference>
<sequence>MLEVINISFSYEEVRALKNVSFILEKGKHMAIMGESGSGKSTLLRVIYGLLAPDGGQVYWQNSQVMGPNFQLIAGERSMKLVSQDLDLMPYISVGENIRQNLSAFDMESHDERIQELLSIVEMETYIDTKVKNLSGGQKQRVALARAIAQEPEILLLDEPFSNIDQFLKGKLRLQFFANLKEKGITLITASHDPEDVIPFTDSILVIEKGRILAQEQTKILFDKPRSRYIASLFGYVNELPIEILKDKAPAEDSNILIYPHEFQVSENSDIEVYVVNNHFKGSHYLIESIAKDGPTIYFNHPNAIKAHSQISLSIPEPLINKRMVSKNV</sequence>
<protein>
    <submittedName>
        <fullName evidence="5">ABC transporter ATP-binding protein</fullName>
    </submittedName>
</protein>
<dbReference type="InterPro" id="IPR017871">
    <property type="entry name" value="ABC_transporter-like_CS"/>
</dbReference>
<dbReference type="InterPro" id="IPR050093">
    <property type="entry name" value="ABC_SmlMolc_Importer"/>
</dbReference>
<keyword evidence="3 5" id="KW-0067">ATP-binding</keyword>
<dbReference type="PANTHER" id="PTHR42781">
    <property type="entry name" value="SPERMIDINE/PUTRESCINE IMPORT ATP-BINDING PROTEIN POTA"/>
    <property type="match status" value="1"/>
</dbReference>
<dbReference type="EMBL" id="JAAWWL010000001">
    <property type="protein sequence ID" value="NKI31331.1"/>
    <property type="molecule type" value="Genomic_DNA"/>
</dbReference>
<feature type="domain" description="ABC transporter" evidence="4">
    <location>
        <begin position="2"/>
        <end position="234"/>
    </location>
</feature>
<dbReference type="Gene3D" id="3.40.50.300">
    <property type="entry name" value="P-loop containing nucleotide triphosphate hydrolases"/>
    <property type="match status" value="1"/>
</dbReference>
<dbReference type="PANTHER" id="PTHR42781:SF9">
    <property type="entry name" value="AMINO ACID ABC TRANSPORTER, ATP-BINDING PROTEIN-RELATED"/>
    <property type="match status" value="1"/>
</dbReference>
<dbReference type="PROSITE" id="PS00211">
    <property type="entry name" value="ABC_TRANSPORTER_1"/>
    <property type="match status" value="1"/>
</dbReference>
<dbReference type="SMART" id="SM00382">
    <property type="entry name" value="AAA"/>
    <property type="match status" value="1"/>
</dbReference>
<proteinExistence type="predicted"/>
<dbReference type="InterPro" id="IPR003439">
    <property type="entry name" value="ABC_transporter-like_ATP-bd"/>
</dbReference>
<gene>
    <name evidence="5" type="ORF">HCU67_05200</name>
</gene>
<reference evidence="5 6" key="1">
    <citation type="submission" date="2020-04" db="EMBL/GenBank/DDBJ databases">
        <authorList>
            <person name="Yoon J."/>
        </authorList>
    </citation>
    <scope>NUCLEOTIDE SEQUENCE [LARGE SCALE GENOMIC DNA]</scope>
    <source>
        <strain evidence="5 6">DJ-13</strain>
    </source>
</reference>
<name>A0ABX1GQH8_9FLAO</name>
<comment type="caution">
    <text evidence="5">The sequence shown here is derived from an EMBL/GenBank/DDBJ whole genome shotgun (WGS) entry which is preliminary data.</text>
</comment>
<evidence type="ECO:0000259" key="4">
    <source>
        <dbReference type="PROSITE" id="PS50893"/>
    </source>
</evidence>